<feature type="domain" description="MobA-like NTP transferase" evidence="3">
    <location>
        <begin position="7"/>
        <end position="159"/>
    </location>
</feature>
<evidence type="ECO:0000259" key="3">
    <source>
        <dbReference type="Pfam" id="PF12804"/>
    </source>
</evidence>
<reference evidence="4 5" key="1">
    <citation type="journal article" date="2019" name="Int. J. Syst. Evol. Microbiol.">
        <title>The Global Catalogue of Microorganisms (GCM) 10K type strain sequencing project: providing services to taxonomists for standard genome sequencing and annotation.</title>
        <authorList>
            <consortium name="The Broad Institute Genomics Platform"/>
            <consortium name="The Broad Institute Genome Sequencing Center for Infectious Disease"/>
            <person name="Wu L."/>
            <person name="Ma J."/>
        </authorList>
    </citation>
    <scope>NUCLEOTIDE SEQUENCE [LARGE SCALE GENOMIC DNA]</scope>
    <source>
        <strain evidence="4 5">JCM 9383</strain>
    </source>
</reference>
<dbReference type="Gene3D" id="3.90.550.10">
    <property type="entry name" value="Spore Coat Polysaccharide Biosynthesis Protein SpsA, Chain A"/>
    <property type="match status" value="1"/>
</dbReference>
<keyword evidence="5" id="KW-1185">Reference proteome</keyword>
<keyword evidence="1" id="KW-0808">Transferase</keyword>
<keyword evidence="4" id="KW-0548">Nucleotidyltransferase</keyword>
<dbReference type="GO" id="GO:0016779">
    <property type="term" value="F:nucleotidyltransferase activity"/>
    <property type="evidence" value="ECO:0007669"/>
    <property type="project" value="UniProtKB-KW"/>
</dbReference>
<protein>
    <submittedName>
        <fullName evidence="4">Molybdenum cofactor guanylyltransferase</fullName>
    </submittedName>
</protein>
<comment type="caution">
    <text evidence="4">The sequence shown here is derived from an EMBL/GenBank/DDBJ whole genome shotgun (WGS) entry which is preliminary data.</text>
</comment>
<dbReference type="InterPro" id="IPR025877">
    <property type="entry name" value="MobA-like_NTP_Trfase"/>
</dbReference>
<dbReference type="EMBL" id="BAAAUX010000014">
    <property type="protein sequence ID" value="GAA2792592.1"/>
    <property type="molecule type" value="Genomic_DNA"/>
</dbReference>
<name>A0ABN3VCR0_9PSEU</name>
<dbReference type="Proteomes" id="UP001500979">
    <property type="component" value="Unassembled WGS sequence"/>
</dbReference>
<evidence type="ECO:0000256" key="2">
    <source>
        <dbReference type="SAM" id="MobiDB-lite"/>
    </source>
</evidence>
<accession>A0ABN3VCR0</accession>
<evidence type="ECO:0000256" key="1">
    <source>
        <dbReference type="ARBA" id="ARBA00022679"/>
    </source>
</evidence>
<dbReference type="SUPFAM" id="SSF53448">
    <property type="entry name" value="Nucleotide-diphospho-sugar transferases"/>
    <property type="match status" value="1"/>
</dbReference>
<dbReference type="PANTHER" id="PTHR19136">
    <property type="entry name" value="MOLYBDENUM COFACTOR GUANYLYLTRANSFERASE"/>
    <property type="match status" value="1"/>
</dbReference>
<dbReference type="RefSeq" id="WP_344680200.1">
    <property type="nucleotide sequence ID" value="NZ_BAAAUX010000014.1"/>
</dbReference>
<sequence>MTIAFAAVVLAGGAARRLGGVDKLRLPVGDRSLLERTLDAVAGADPVVVVGPRREVAHRVAWTREDPPGGGPLAGLSAGLAALSADVELVAVLAADHPHLTPGTVSRLLAAVGPAQGAVLVDADGVPQWLVGVWRGQALRAAMPADVRDRSVRGVLGALAPVQLPAVGAEASDVDTPDDLRRSRGQFSG</sequence>
<dbReference type="Pfam" id="PF12804">
    <property type="entry name" value="NTP_transf_3"/>
    <property type="match status" value="1"/>
</dbReference>
<gene>
    <name evidence="4" type="ORF">GCM10010470_29220</name>
</gene>
<feature type="region of interest" description="Disordered" evidence="2">
    <location>
        <begin position="170"/>
        <end position="189"/>
    </location>
</feature>
<proteinExistence type="predicted"/>
<dbReference type="InterPro" id="IPR029044">
    <property type="entry name" value="Nucleotide-diphossugar_trans"/>
</dbReference>
<organism evidence="4 5">
    <name type="scientific">Saccharopolyspora taberi</name>
    <dbReference type="NCBI Taxonomy" id="60895"/>
    <lineage>
        <taxon>Bacteria</taxon>
        <taxon>Bacillati</taxon>
        <taxon>Actinomycetota</taxon>
        <taxon>Actinomycetes</taxon>
        <taxon>Pseudonocardiales</taxon>
        <taxon>Pseudonocardiaceae</taxon>
        <taxon>Saccharopolyspora</taxon>
    </lineage>
</organism>
<evidence type="ECO:0000313" key="4">
    <source>
        <dbReference type="EMBL" id="GAA2792592.1"/>
    </source>
</evidence>
<dbReference type="PANTHER" id="PTHR19136:SF81">
    <property type="entry name" value="MOLYBDENUM COFACTOR GUANYLYLTRANSFERASE"/>
    <property type="match status" value="1"/>
</dbReference>
<evidence type="ECO:0000313" key="5">
    <source>
        <dbReference type="Proteomes" id="UP001500979"/>
    </source>
</evidence>